<feature type="transmembrane region" description="Helical" evidence="1">
    <location>
        <begin position="81"/>
        <end position="105"/>
    </location>
</feature>
<proteinExistence type="predicted"/>
<protein>
    <submittedName>
        <fullName evidence="2">Uncharacterized protein</fullName>
    </submittedName>
</protein>
<keyword evidence="1" id="KW-0472">Membrane</keyword>
<gene>
    <name evidence="2" type="ORF">KEC56_11670</name>
</gene>
<dbReference type="Proteomes" id="UP001139289">
    <property type="component" value="Unassembled WGS sequence"/>
</dbReference>
<reference evidence="2" key="1">
    <citation type="submission" date="2021-04" db="EMBL/GenBank/DDBJ databases">
        <title>Microbacterium tenobrionis sp. nov. and Microbacterium allomyrinae sp. nov., isolated from larvae of Tenobrio molitor and Allomyrina dichotoma, respectively.</title>
        <authorList>
            <person name="Lee S.D."/>
        </authorList>
    </citation>
    <scope>NUCLEOTIDE SEQUENCE</scope>
    <source>
        <strain evidence="2">YMB-B2</strain>
    </source>
</reference>
<keyword evidence="1" id="KW-1133">Transmembrane helix</keyword>
<sequence>MHRSLRIPDPTRTHKQLLIMRLITSIGLSLLLLFSVAATTGHTDTQNGEKVPFAMTEFDGAGVDPSTQQIVTVPGDVNASLGVALCALGILCGLTAIILVLRLFWSPQLASPLRAGPRPLARASVFTSPLRTTALSLTQLGLSRT</sequence>
<dbReference type="AlphaFoldDB" id="A0A9X1S0U9"/>
<evidence type="ECO:0000313" key="2">
    <source>
        <dbReference type="EMBL" id="MCC2030164.1"/>
    </source>
</evidence>
<keyword evidence="1" id="KW-0812">Transmembrane</keyword>
<comment type="caution">
    <text evidence="2">The sequence shown here is derived from an EMBL/GenBank/DDBJ whole genome shotgun (WGS) entry which is preliminary data.</text>
</comment>
<dbReference type="EMBL" id="JAGTTM010000005">
    <property type="protein sequence ID" value="MCC2030164.1"/>
    <property type="molecule type" value="Genomic_DNA"/>
</dbReference>
<keyword evidence="3" id="KW-1185">Reference proteome</keyword>
<organism evidence="2 3">
    <name type="scientific">Microbacterium tenebrionis</name>
    <dbReference type="NCBI Taxonomy" id="2830665"/>
    <lineage>
        <taxon>Bacteria</taxon>
        <taxon>Bacillati</taxon>
        <taxon>Actinomycetota</taxon>
        <taxon>Actinomycetes</taxon>
        <taxon>Micrococcales</taxon>
        <taxon>Microbacteriaceae</taxon>
        <taxon>Microbacterium</taxon>
    </lineage>
</organism>
<evidence type="ECO:0000256" key="1">
    <source>
        <dbReference type="SAM" id="Phobius"/>
    </source>
</evidence>
<name>A0A9X1S0U9_9MICO</name>
<dbReference type="RefSeq" id="WP_175988795.1">
    <property type="nucleotide sequence ID" value="NZ_JAGTTM010000005.1"/>
</dbReference>
<accession>A0A9X1S0U9</accession>
<evidence type="ECO:0000313" key="3">
    <source>
        <dbReference type="Proteomes" id="UP001139289"/>
    </source>
</evidence>